<evidence type="ECO:0000256" key="3">
    <source>
        <dbReference type="ARBA" id="ARBA00022448"/>
    </source>
</evidence>
<dbReference type="PANTHER" id="PTHR30532">
    <property type="entry name" value="IRON III DICITRATE-BINDING PERIPLASMIC PROTEIN"/>
    <property type="match status" value="1"/>
</dbReference>
<dbReference type="STRING" id="1293911.H710_01145"/>
<reference evidence="8 9" key="1">
    <citation type="submission" date="2013-04" db="EMBL/GenBank/DDBJ databases">
        <title>The Genome Sequence of Bartonella bacilliformis Ver097.</title>
        <authorList>
            <consortium name="The Broad Institute Genomics Platform"/>
            <consortium name="The Broad Institute Genome Sequencing Center for Infectious Disease"/>
            <person name="Feldgarden M."/>
            <person name="Kirby J."/>
            <person name="Birtles R."/>
            <person name="Dasch G."/>
            <person name="Hendrix L."/>
            <person name="Koehler J."/>
            <person name="Walker B."/>
            <person name="Young S.K."/>
            <person name="Zeng Q."/>
            <person name="Gargeya S."/>
            <person name="Fitzgerald M."/>
            <person name="Haas B."/>
            <person name="Abouelleil A."/>
            <person name="Allen A.W."/>
            <person name="Alvarado L."/>
            <person name="Arachchi H.M."/>
            <person name="Berlin A.M."/>
            <person name="Chapman S.B."/>
            <person name="Gainer-Dewar J."/>
            <person name="Goldberg J."/>
            <person name="Griggs A."/>
            <person name="Gujja S."/>
            <person name="Hansen M."/>
            <person name="Howarth C."/>
            <person name="Imamovic A."/>
            <person name="Ireland A."/>
            <person name="Larimer J."/>
            <person name="McCowan C."/>
            <person name="Murphy C."/>
            <person name="Pearson M."/>
            <person name="Poon T.W."/>
            <person name="Priest M."/>
            <person name="Roberts A."/>
            <person name="Saif S."/>
            <person name="Shea T."/>
            <person name="Sisk P."/>
            <person name="Sykes S."/>
            <person name="Wortman J."/>
            <person name="Nusbaum C."/>
            <person name="Birren B."/>
        </authorList>
    </citation>
    <scope>NUCLEOTIDE SEQUENCE [LARGE SCALE GENOMIC DNA]</scope>
    <source>
        <strain evidence="8 9">Ver097</strain>
    </source>
</reference>
<keyword evidence="3" id="KW-0813">Transport</keyword>
<dbReference type="HOGENOM" id="CLU_038034_3_1_5"/>
<dbReference type="AlphaFoldDB" id="A0A072QZB9"/>
<keyword evidence="5 6" id="KW-0732">Signal</keyword>
<dbReference type="EMBL" id="ASIV01000008">
    <property type="protein sequence ID" value="KEG18297.1"/>
    <property type="molecule type" value="Genomic_DNA"/>
</dbReference>
<feature type="domain" description="Fe/B12 periplasmic-binding" evidence="7">
    <location>
        <begin position="45"/>
        <end position="307"/>
    </location>
</feature>
<evidence type="ECO:0000313" key="8">
    <source>
        <dbReference type="EMBL" id="KEG18297.1"/>
    </source>
</evidence>
<feature type="chain" id="PRO_5001681956" description="Fe/B12 periplasmic-binding domain-containing protein" evidence="6">
    <location>
        <begin position="27"/>
        <end position="307"/>
    </location>
</feature>
<comment type="caution">
    <text evidence="8">The sequence shown here is derived from an EMBL/GenBank/DDBJ whole genome shotgun (WGS) entry which is preliminary data.</text>
</comment>
<evidence type="ECO:0000256" key="2">
    <source>
        <dbReference type="ARBA" id="ARBA00008814"/>
    </source>
</evidence>
<name>A0A072QZB9_BARBA</name>
<organism evidence="8 9">
    <name type="scientific">Bartonella bacilliformis Ver097</name>
    <dbReference type="NCBI Taxonomy" id="1293911"/>
    <lineage>
        <taxon>Bacteria</taxon>
        <taxon>Pseudomonadati</taxon>
        <taxon>Pseudomonadota</taxon>
        <taxon>Alphaproteobacteria</taxon>
        <taxon>Hyphomicrobiales</taxon>
        <taxon>Bartonellaceae</taxon>
        <taxon>Bartonella</taxon>
    </lineage>
</organism>
<dbReference type="InterPro" id="IPR033870">
    <property type="entry name" value="FatB"/>
</dbReference>
<comment type="subcellular location">
    <subcellularLocation>
        <location evidence="1">Cell envelope</location>
    </subcellularLocation>
</comment>
<dbReference type="CDD" id="cd01140">
    <property type="entry name" value="FatB"/>
    <property type="match status" value="1"/>
</dbReference>
<evidence type="ECO:0000256" key="6">
    <source>
        <dbReference type="SAM" id="SignalP"/>
    </source>
</evidence>
<dbReference type="PATRIC" id="fig|1293911.3.peg.1185"/>
<comment type="similarity">
    <text evidence="2">Belongs to the bacterial solute-binding protein 8 family.</text>
</comment>
<dbReference type="InterPro" id="IPR002491">
    <property type="entry name" value="ABC_transptr_periplasmic_BD"/>
</dbReference>
<accession>A0A072QZB9</accession>
<evidence type="ECO:0000256" key="5">
    <source>
        <dbReference type="ARBA" id="ARBA00022729"/>
    </source>
</evidence>
<keyword evidence="4" id="KW-0408">Iron</keyword>
<gene>
    <name evidence="8" type="ORF">H710_01145</name>
</gene>
<dbReference type="Proteomes" id="UP000031740">
    <property type="component" value="Unassembled WGS sequence"/>
</dbReference>
<evidence type="ECO:0000259" key="7">
    <source>
        <dbReference type="PROSITE" id="PS50983"/>
    </source>
</evidence>
<feature type="signal peptide" evidence="6">
    <location>
        <begin position="1"/>
        <end position="26"/>
    </location>
</feature>
<protein>
    <recommendedName>
        <fullName evidence="7">Fe/B12 periplasmic-binding domain-containing protein</fullName>
    </recommendedName>
</protein>
<dbReference type="PROSITE" id="PS50983">
    <property type="entry name" value="FE_B12_PBP"/>
    <property type="match status" value="1"/>
</dbReference>
<dbReference type="InterPro" id="IPR051313">
    <property type="entry name" value="Bact_iron-sidero_bind"/>
</dbReference>
<dbReference type="Gene3D" id="3.40.50.1980">
    <property type="entry name" value="Nitrogenase molybdenum iron protein domain"/>
    <property type="match status" value="2"/>
</dbReference>
<dbReference type="GO" id="GO:0030288">
    <property type="term" value="C:outer membrane-bounded periplasmic space"/>
    <property type="evidence" value="ECO:0007669"/>
    <property type="project" value="TreeGrafter"/>
</dbReference>
<sequence>MMIIKYIKWIASILAAVMSLVTISSADITIDHTSGKTSVPLHPKKIVVYDLASLDNMVRLGVDATFGVIDGKKPTYLEYFNGAEYEKMGTRTDPNFEKIASFQPDLILIASRVRSKYENFSQIAPTLDMTVRYATILKDIERNLTMLGQIFGKEKEAEQEIATLHDALAEVRKKTQGKGNALVIMTSGGKISAFAPGGRFDLLHSSFGIPSVTDKISQERHGQLISPEFIFKHNPDWLLVVDRDAAIGQEGKSAAELLDHKLIHRTKAWEKGQIIYLDPQSWYLASGNLTGLHNTIKQIGDAFENSK</sequence>
<dbReference type="GO" id="GO:1901678">
    <property type="term" value="P:iron coordination entity transport"/>
    <property type="evidence" value="ECO:0007669"/>
    <property type="project" value="UniProtKB-ARBA"/>
</dbReference>
<keyword evidence="4" id="KW-0410">Iron transport</keyword>
<proteinExistence type="inferred from homology"/>
<dbReference type="Pfam" id="PF01497">
    <property type="entry name" value="Peripla_BP_2"/>
    <property type="match status" value="1"/>
</dbReference>
<evidence type="ECO:0000256" key="1">
    <source>
        <dbReference type="ARBA" id="ARBA00004196"/>
    </source>
</evidence>
<evidence type="ECO:0000313" key="9">
    <source>
        <dbReference type="Proteomes" id="UP000031740"/>
    </source>
</evidence>
<keyword evidence="4" id="KW-0406">Ion transport</keyword>
<dbReference type="PANTHER" id="PTHR30532:SF28">
    <property type="entry name" value="PETROBACTIN-BINDING PROTEIN YCLQ"/>
    <property type="match status" value="1"/>
</dbReference>
<evidence type="ECO:0000256" key="4">
    <source>
        <dbReference type="ARBA" id="ARBA00022496"/>
    </source>
</evidence>
<dbReference type="SUPFAM" id="SSF53807">
    <property type="entry name" value="Helical backbone' metal receptor"/>
    <property type="match status" value="1"/>
</dbReference>